<sequence>MPDPVTDVAVRAHKHFFIKCAQVFRGIRHNQSFKKLAFVYPAQLLYDTEQDVVFIFEMPVDGTFSQPGPFRDLVQRYL</sequence>
<dbReference type="EMBL" id="VSSQ01116231">
    <property type="protein sequence ID" value="MPN51277.1"/>
    <property type="molecule type" value="Genomic_DNA"/>
</dbReference>
<evidence type="ECO:0000313" key="1">
    <source>
        <dbReference type="EMBL" id="MPN51277.1"/>
    </source>
</evidence>
<dbReference type="AlphaFoldDB" id="A0A645IJ12"/>
<reference evidence="1" key="1">
    <citation type="submission" date="2019-08" db="EMBL/GenBank/DDBJ databases">
        <authorList>
            <person name="Kucharzyk K."/>
            <person name="Murdoch R.W."/>
            <person name="Higgins S."/>
            <person name="Loffler F."/>
        </authorList>
    </citation>
    <scope>NUCLEOTIDE SEQUENCE</scope>
</reference>
<comment type="caution">
    <text evidence="1">The sequence shown here is derived from an EMBL/GenBank/DDBJ whole genome shotgun (WGS) entry which is preliminary data.</text>
</comment>
<name>A0A645IJ12_9ZZZZ</name>
<protein>
    <submittedName>
        <fullName evidence="1">Uncharacterized protein</fullName>
    </submittedName>
</protein>
<organism evidence="1">
    <name type="scientific">bioreactor metagenome</name>
    <dbReference type="NCBI Taxonomy" id="1076179"/>
    <lineage>
        <taxon>unclassified sequences</taxon>
        <taxon>metagenomes</taxon>
        <taxon>ecological metagenomes</taxon>
    </lineage>
</organism>
<gene>
    <name evidence="1" type="ORF">SDC9_198920</name>
</gene>
<proteinExistence type="predicted"/>
<accession>A0A645IJ12</accession>